<evidence type="ECO:0000259" key="6">
    <source>
        <dbReference type="Pfam" id="PF13229"/>
    </source>
</evidence>
<dbReference type="SMART" id="SM00710">
    <property type="entry name" value="PbH1"/>
    <property type="match status" value="15"/>
</dbReference>
<dbReference type="InterPro" id="IPR006626">
    <property type="entry name" value="PbH1"/>
</dbReference>
<sequence>MKFNTKKSKFLFILGIIFAFLIISQYNFSNDQLNYDDNREARDESNLKKPMSSGFWDENDVSFIHISTDNWSATNLPWIQNQTGTWSDPHIIENVTIDGTGRTYGIFIENSNDYFRIQNVSIYNVGTGGIWDAALKIVSSSNGKIIKSNFSNNEQGILLRASSNITISNNIASENTESGVYLASNSDYNVVSENYIRENTNFGIYVSGNCDNNLILKNTVLLNNWAGILIGTGGSSAPSYNNTIYRNIVKNNTDHGIDLRKFVYYTNVSRNIITDNDWSGIALRINNVSYNTIWGNLIKNNKQYGVNTEIGTASNNLIYQNSFIGNLLSHGRDFGGGNNGDNAIMGNYWDNYSGSDSIFYDGIGDSAYSYIKGTASSQDDLPLVVSPIHVGDGISIDDTGSNAVNWTRAVELNFWCYGSGTYSDPFIIEDLNINTGGSTYGITIYYANKYFLLKNNNITAGSKSGVVLYGVHNGTIFNNNISNNNYGIWVNFDSSNLTIEGNLISYNTRDGIYFFTNNDSFVINNTIIENSQSGIYIAESTNNNITKNIIADNNNYGLYLRNFTVGSTIGNIFYNNAFNNTQNARDDITSFDNAWDNGTIGNYWDDYISGGGYDLNDDGIGDIVYTILGSAGAYDSKPLCDDGDDNAPKIEMILPSNNTFHSDPPTFLISVYDYYSINTTWYSVYNGTNWSQNNNFVGNSVPINPTLWNALNDGIVLIKFSVNDSVGHYNSTYAIIMKDTILPLIKIISPSDNQFYGVSPPNFTVELSDVNLNKTWYVINSGATRFYFTQNSTINNTAWLNSIDGPVNISFYANDMIGNINSLRLIVRKDSSAPSIEIITPTNNQFFGSIAPNFTVEISDIYLNKTWYVINSGATKHFFTQNDTIDDITWQNLAEGTVNISFYANDSLNHVNSKYTLIIKDTIVPNIDIISPLSDQVFSSIPPSFNVEISDPNLDKMWYIVNNEPIKYYFTQNDTIDNSAWQNLPNGAVNITFFANDLVGNEFSDSITIFKDTSTPQESWFIWVIRAVIGGVISAFTGIIIKIIYSRRKKKKELRE</sequence>
<dbReference type="InterPro" id="IPR007742">
    <property type="entry name" value="NosD_dom"/>
</dbReference>
<feature type="transmembrane region" description="Helical" evidence="4">
    <location>
        <begin position="1020"/>
        <end position="1045"/>
    </location>
</feature>
<proteinExistence type="predicted"/>
<evidence type="ECO:0000259" key="5">
    <source>
        <dbReference type="Pfam" id="PF05048"/>
    </source>
</evidence>
<dbReference type="SUPFAM" id="SSF51126">
    <property type="entry name" value="Pectin lyase-like"/>
    <property type="match status" value="2"/>
</dbReference>
<keyword evidence="4" id="KW-0472">Membrane</keyword>
<reference evidence="7" key="1">
    <citation type="journal article" date="2015" name="Nature">
        <title>Complex archaea that bridge the gap between prokaryotes and eukaryotes.</title>
        <authorList>
            <person name="Spang A."/>
            <person name="Saw J.H."/>
            <person name="Jorgensen S.L."/>
            <person name="Zaremba-Niedzwiedzka K."/>
            <person name="Martijn J."/>
            <person name="Lind A.E."/>
            <person name="van Eijk R."/>
            <person name="Schleper C."/>
            <person name="Guy L."/>
            <person name="Ettema T.J."/>
        </authorList>
    </citation>
    <scope>NUCLEOTIDE SEQUENCE</scope>
</reference>
<evidence type="ECO:0008006" key="8">
    <source>
        <dbReference type="Google" id="ProtNLM"/>
    </source>
</evidence>
<gene>
    <name evidence="7" type="ORF">LCGC14_1431770</name>
</gene>
<keyword evidence="4" id="KW-1133">Transmembrane helix</keyword>
<dbReference type="Pfam" id="PF13229">
    <property type="entry name" value="Beta_helix"/>
    <property type="match status" value="1"/>
</dbReference>
<accession>A0A0F8Y2N5</accession>
<dbReference type="InterPro" id="IPR022441">
    <property type="entry name" value="Para_beta_helix_rpt-2"/>
</dbReference>
<dbReference type="InterPro" id="IPR012334">
    <property type="entry name" value="Pectin_lyas_fold"/>
</dbReference>
<dbReference type="InterPro" id="IPR011050">
    <property type="entry name" value="Pectin_lyase_fold/virulence"/>
</dbReference>
<dbReference type="Gene3D" id="2.160.20.10">
    <property type="entry name" value="Single-stranded right-handed beta-helix, Pectin lyase-like"/>
    <property type="match status" value="2"/>
</dbReference>
<evidence type="ECO:0000313" key="7">
    <source>
        <dbReference type="EMBL" id="KKK42606.1"/>
    </source>
</evidence>
<dbReference type="NCBIfam" id="TIGR03804">
    <property type="entry name" value="para_beta_helix"/>
    <property type="match status" value="3"/>
</dbReference>
<keyword evidence="2" id="KW-0677">Repeat</keyword>
<dbReference type="InterPro" id="IPR051550">
    <property type="entry name" value="SCF-Subunits/Alg-Epimerases"/>
</dbReference>
<protein>
    <recommendedName>
        <fullName evidence="8">Periplasmic copper-binding protein NosD beta helix domain-containing protein</fullName>
    </recommendedName>
</protein>
<evidence type="ECO:0000256" key="4">
    <source>
        <dbReference type="SAM" id="Phobius"/>
    </source>
</evidence>
<organism evidence="7">
    <name type="scientific">marine sediment metagenome</name>
    <dbReference type="NCBI Taxonomy" id="412755"/>
    <lineage>
        <taxon>unclassified sequences</taxon>
        <taxon>metagenomes</taxon>
        <taxon>ecological metagenomes</taxon>
    </lineage>
</organism>
<comment type="pathway">
    <text evidence="1">Protein modification; protein ubiquitination.</text>
</comment>
<feature type="domain" description="Right handed beta helix" evidence="6">
    <location>
        <begin position="91"/>
        <end position="244"/>
    </location>
</feature>
<dbReference type="InterPro" id="IPR039448">
    <property type="entry name" value="Beta_helix"/>
</dbReference>
<keyword evidence="3" id="KW-0833">Ubl conjugation pathway</keyword>
<feature type="domain" description="Periplasmic copper-binding protein NosD beta helix" evidence="5">
    <location>
        <begin position="433"/>
        <end position="607"/>
    </location>
</feature>
<evidence type="ECO:0000256" key="1">
    <source>
        <dbReference type="ARBA" id="ARBA00004906"/>
    </source>
</evidence>
<dbReference type="PANTHER" id="PTHR22990:SF15">
    <property type="entry name" value="F-BOX ONLY PROTEIN 10"/>
    <property type="match status" value="1"/>
</dbReference>
<evidence type="ECO:0000256" key="2">
    <source>
        <dbReference type="ARBA" id="ARBA00022737"/>
    </source>
</evidence>
<comment type="caution">
    <text evidence="7">The sequence shown here is derived from an EMBL/GenBank/DDBJ whole genome shotgun (WGS) entry which is preliminary data.</text>
</comment>
<dbReference type="Pfam" id="PF05048">
    <property type="entry name" value="NosD"/>
    <property type="match status" value="1"/>
</dbReference>
<dbReference type="AlphaFoldDB" id="A0A0F8Y2N5"/>
<name>A0A0F8Y2N5_9ZZZZ</name>
<dbReference type="EMBL" id="LAZR01070318">
    <property type="protein sequence ID" value="KKK42606.1"/>
    <property type="molecule type" value="Genomic_DNA"/>
</dbReference>
<keyword evidence="4" id="KW-0812">Transmembrane</keyword>
<dbReference type="PANTHER" id="PTHR22990">
    <property type="entry name" value="F-BOX ONLY PROTEIN"/>
    <property type="match status" value="1"/>
</dbReference>
<evidence type="ECO:0000256" key="3">
    <source>
        <dbReference type="ARBA" id="ARBA00022786"/>
    </source>
</evidence>